<dbReference type="InterPro" id="IPR008271">
    <property type="entry name" value="Ser/Thr_kinase_AS"/>
</dbReference>
<dbReference type="OMA" id="CHESCEL"/>
<dbReference type="RefSeq" id="XP_009497497.1">
    <property type="nucleotide sequence ID" value="XM_009499222.1"/>
</dbReference>
<dbReference type="OrthoDB" id="248923at2759"/>
<keyword evidence="1" id="KW-1133">Transmembrane helix</keyword>
<dbReference type="Gene3D" id="1.10.510.10">
    <property type="entry name" value="Transferase(Phosphotransferase) domain 1"/>
    <property type="match status" value="1"/>
</dbReference>
<feature type="domain" description="Protein kinase" evidence="2">
    <location>
        <begin position="1072"/>
        <end position="1348"/>
    </location>
</feature>
<dbReference type="InterPro" id="IPR000719">
    <property type="entry name" value="Prot_kinase_dom"/>
</dbReference>
<protein>
    <submittedName>
        <fullName evidence="3">TKL protein kinase</fullName>
    </submittedName>
</protein>
<dbReference type="EMBL" id="KB932210">
    <property type="protein sequence ID" value="KCV68123.1"/>
    <property type="molecule type" value="Genomic_DNA"/>
</dbReference>
<dbReference type="CDD" id="cd00064">
    <property type="entry name" value="FU"/>
    <property type="match status" value="4"/>
</dbReference>
<dbReference type="SMART" id="SM00220">
    <property type="entry name" value="S_TKc"/>
    <property type="match status" value="1"/>
</dbReference>
<dbReference type="PANTHER" id="PTHR45756:SF1">
    <property type="entry name" value="PROTEIN KINASE DOMAIN CONTAINING PROTEIN"/>
    <property type="match status" value="1"/>
</dbReference>
<sequence length="1356" mass="137555">MTHGRAAQLPTRLHVLATLEAHPGPVHYRAVNLLIHANWPGALVLATGTTLLLAPLYCPTRASSQLCFLRPASSHTLPGPWAALSDSGMVPLSLASGPAPTPGPAAAIHSTPSPERTSLLALLTTGQGPLWRLDILLEACDSSTWGMPSSCGPCHARCATCTGPGPEDCTACALLANGQPLEPPCTDTCPAGLLMTGINACTCHEKCLTCAGPLSGRFHCVECMAGFVKSTSVADVDWCLACAASCATCSAESDAGACLSCQGGLLLSGSTCVSACLAGHWPDLPSSMCRPCPEGCTACTSGTACTGCREGHFRRGGACLRCDGSCVSCQDAASCEVCRPGLVFLSADPQQASLCGGTCAPGEYVGAGRCAACHESCELCDQAAAACRVCAPGFRWGAVPGPGGTGTCVPCDPGCASCTSAACHACLPGLVLDSSNACVAACPAGSFSNGESCQPCDVSCVACAGGMGNQCTGCAAGLELVEVTPGVGTCESGCPEGQYRQGTDCLPCDAACATCNGPTDKDCWRCASGVLQGGDCVQACAARHVAMADRCLPCHVSCAECMGTRSTECLPDCAPDLLALPAGQWPMRCVPACPAGYHTSAAGCAPCGAHCASCPESNDTCALCERGWLLDAPSCVAECPPSSVAQGGLCATCHATCATCYGPEPGHCLTCGPASPLLVGGTCFEACPEGTFQVASACQPCDGSCAACAGPSGTDCTRCPGDRALLSSGACAASCLPGEYPAGDPGGGAGRVCARCDGSCATCSGPSAAECTACPPGRLLLLPDHTCVSTCPAGHLACDATRECEACPAGCTHCQGDASCRAMCTACEDGLLLSGMACAAICPAGHFAPAGSRICEPCDGACNTCTERPDRCTSCAAGFLLPAEGACAGACPAGSAPLSTPDRVCLACPADCEQCTAAGGQAGCTVNDDGSLACPSVGSCSRCAAHFLLLHGASCVGSCPVGMYDGWEASPAACLACRAGCAECTGPEEADCVRSAGPSSRGLALGLGIGLGLLMLLLLLVALLVLLWRYRRAAKSGGMDRMDDEDATVMNTIVELSLPGSILVSIANDFAPLNEDALGAGTQASVYAARAVGAGISDRLGCPGTVAIKQLKAERMTPTQVTLFQNEVALMWLLRDAPNIVRLYGYSDQPPAMVMERYHTDLATLLHSEVPLAPHVLLDIVQQWATGLEAMHAQGIAHRDLKPGNVFVSQRPDGAWTAALGDLGTTRNLNTDRSSTLVSQAPELNALTARYAAPEVLAAFQRKRPLDPELLLPADIYSAAIMLWECLTRTVPWKALNFEQIATGVLSGDRPSAPAAFEALDDLLTLAWAANPHARPLAASLRQKSAMLAVLSGPGP</sequence>
<dbReference type="SMART" id="SM00261">
    <property type="entry name" value="FU"/>
    <property type="match status" value="16"/>
</dbReference>
<dbReference type="InterPro" id="IPR011009">
    <property type="entry name" value="Kinase-like_dom_sf"/>
</dbReference>
<dbReference type="SUPFAM" id="SSF57184">
    <property type="entry name" value="Growth factor receptor domain"/>
    <property type="match status" value="7"/>
</dbReference>
<accession>A0A058Z2G8</accession>
<keyword evidence="1" id="KW-0812">Transmembrane</keyword>
<reference evidence="3" key="1">
    <citation type="submission" date="2013-04" db="EMBL/GenBank/DDBJ databases">
        <title>The Genome Sequence of Fonticula alba ATCC 38817.</title>
        <authorList>
            <consortium name="The Broad Institute Genomics Platform"/>
            <person name="Russ C."/>
            <person name="Cuomo C."/>
            <person name="Burger G."/>
            <person name="Gray M.W."/>
            <person name="Holland P.W.H."/>
            <person name="King N."/>
            <person name="Lang F.B.F."/>
            <person name="Roger A.J."/>
            <person name="Ruiz-Trillo I."/>
            <person name="Brown M."/>
            <person name="Walker B."/>
            <person name="Young S."/>
            <person name="Zeng Q."/>
            <person name="Gargeya S."/>
            <person name="Fitzgerald M."/>
            <person name="Haas B."/>
            <person name="Abouelleil A."/>
            <person name="Allen A.W."/>
            <person name="Alvarado L."/>
            <person name="Arachchi H.M."/>
            <person name="Berlin A.M."/>
            <person name="Chapman S.B."/>
            <person name="Gainer-Dewar J."/>
            <person name="Goldberg J."/>
            <person name="Griggs A."/>
            <person name="Gujja S."/>
            <person name="Hansen M."/>
            <person name="Howarth C."/>
            <person name="Imamovic A."/>
            <person name="Ireland A."/>
            <person name="Larimer J."/>
            <person name="McCowan C."/>
            <person name="Murphy C."/>
            <person name="Pearson M."/>
            <person name="Poon T.W."/>
            <person name="Priest M."/>
            <person name="Roberts A."/>
            <person name="Saif S."/>
            <person name="Shea T."/>
            <person name="Sisk P."/>
            <person name="Sykes S."/>
            <person name="Wortman J."/>
            <person name="Nusbaum C."/>
            <person name="Birren B."/>
        </authorList>
    </citation>
    <scope>NUCLEOTIDE SEQUENCE [LARGE SCALE GENOMIC DNA]</scope>
    <source>
        <strain evidence="3">ATCC 38817</strain>
    </source>
</reference>
<evidence type="ECO:0000313" key="4">
    <source>
        <dbReference type="Proteomes" id="UP000030693"/>
    </source>
</evidence>
<dbReference type="GeneID" id="20530106"/>
<proteinExistence type="predicted"/>
<dbReference type="PROSITE" id="PS00108">
    <property type="entry name" value="PROTEIN_KINASE_ST"/>
    <property type="match status" value="1"/>
</dbReference>
<keyword evidence="4" id="KW-1185">Reference proteome</keyword>
<feature type="transmembrane region" description="Helical" evidence="1">
    <location>
        <begin position="1003"/>
        <end position="1028"/>
    </location>
</feature>
<dbReference type="PANTHER" id="PTHR45756">
    <property type="entry name" value="PALMITOYLTRANSFERASE"/>
    <property type="match status" value="1"/>
</dbReference>
<evidence type="ECO:0000313" key="3">
    <source>
        <dbReference type="EMBL" id="KCV68123.1"/>
    </source>
</evidence>
<evidence type="ECO:0000256" key="1">
    <source>
        <dbReference type="SAM" id="Phobius"/>
    </source>
</evidence>
<organism evidence="3">
    <name type="scientific">Fonticula alba</name>
    <name type="common">Slime mold</name>
    <dbReference type="NCBI Taxonomy" id="691883"/>
    <lineage>
        <taxon>Eukaryota</taxon>
        <taxon>Rotosphaerida</taxon>
        <taxon>Fonticulaceae</taxon>
        <taxon>Fonticula</taxon>
    </lineage>
</organism>
<dbReference type="Pfam" id="PF00069">
    <property type="entry name" value="Pkinase"/>
    <property type="match status" value="1"/>
</dbReference>
<dbReference type="InterPro" id="IPR006212">
    <property type="entry name" value="Furin_repeat"/>
</dbReference>
<dbReference type="SMART" id="SM00181">
    <property type="entry name" value="EGF"/>
    <property type="match status" value="11"/>
</dbReference>
<dbReference type="InterPro" id="IPR053215">
    <property type="entry name" value="TKL_Ser/Thr_kinase"/>
</dbReference>
<gene>
    <name evidence="3" type="ORF">H696_05381</name>
</gene>
<keyword evidence="3" id="KW-0418">Kinase</keyword>
<dbReference type="PROSITE" id="PS50011">
    <property type="entry name" value="PROTEIN_KINASE_DOM"/>
    <property type="match status" value="1"/>
</dbReference>
<dbReference type="InterPro" id="IPR009030">
    <property type="entry name" value="Growth_fac_rcpt_cys_sf"/>
</dbReference>
<name>A0A058Z2G8_FONAL</name>
<dbReference type="eggNOG" id="KOG3525">
    <property type="taxonomic scope" value="Eukaryota"/>
</dbReference>
<evidence type="ECO:0000259" key="2">
    <source>
        <dbReference type="PROSITE" id="PS50011"/>
    </source>
</evidence>
<dbReference type="eggNOG" id="KOG0193">
    <property type="taxonomic scope" value="Eukaryota"/>
</dbReference>
<dbReference type="SUPFAM" id="SSF56112">
    <property type="entry name" value="Protein kinase-like (PK-like)"/>
    <property type="match status" value="1"/>
</dbReference>
<dbReference type="GO" id="GO:0004672">
    <property type="term" value="F:protein kinase activity"/>
    <property type="evidence" value="ECO:0007669"/>
    <property type="project" value="InterPro"/>
</dbReference>
<dbReference type="GO" id="GO:0005524">
    <property type="term" value="F:ATP binding"/>
    <property type="evidence" value="ECO:0007669"/>
    <property type="project" value="InterPro"/>
</dbReference>
<keyword evidence="3" id="KW-0808">Transferase</keyword>
<keyword evidence="1" id="KW-0472">Membrane</keyword>
<dbReference type="Proteomes" id="UP000030693">
    <property type="component" value="Unassembled WGS sequence"/>
</dbReference>
<dbReference type="InterPro" id="IPR000742">
    <property type="entry name" value="EGF"/>
</dbReference>
<dbReference type="Gene3D" id="2.10.220.10">
    <property type="entry name" value="Hormone Receptor, Insulin-like Growth Factor Receptor 1, Chain A, domain 2"/>
    <property type="match status" value="10"/>
</dbReference>